<organism evidence="1 2">
    <name type="scientific">Sphaerobolus stellatus (strain SS14)</name>
    <dbReference type="NCBI Taxonomy" id="990650"/>
    <lineage>
        <taxon>Eukaryota</taxon>
        <taxon>Fungi</taxon>
        <taxon>Dikarya</taxon>
        <taxon>Basidiomycota</taxon>
        <taxon>Agaricomycotina</taxon>
        <taxon>Agaricomycetes</taxon>
        <taxon>Phallomycetidae</taxon>
        <taxon>Geastrales</taxon>
        <taxon>Sphaerobolaceae</taxon>
        <taxon>Sphaerobolus</taxon>
    </lineage>
</organism>
<name>A0A0C9URB6_SPHS4</name>
<evidence type="ECO:0000313" key="2">
    <source>
        <dbReference type="Proteomes" id="UP000054279"/>
    </source>
</evidence>
<dbReference type="HOGENOM" id="CLU_061199_2_0_1"/>
<dbReference type="PANTHER" id="PTHR36978:SF4">
    <property type="entry name" value="P-LOOP CONTAINING NUCLEOSIDE TRIPHOSPHATE HYDROLASE PROTEIN"/>
    <property type="match status" value="1"/>
</dbReference>
<reference evidence="1 2" key="1">
    <citation type="submission" date="2014-06" db="EMBL/GenBank/DDBJ databases">
        <title>Evolutionary Origins and Diversification of the Mycorrhizal Mutualists.</title>
        <authorList>
            <consortium name="DOE Joint Genome Institute"/>
            <consortium name="Mycorrhizal Genomics Consortium"/>
            <person name="Kohler A."/>
            <person name="Kuo A."/>
            <person name="Nagy L.G."/>
            <person name="Floudas D."/>
            <person name="Copeland A."/>
            <person name="Barry K.W."/>
            <person name="Cichocki N."/>
            <person name="Veneault-Fourrey C."/>
            <person name="LaButti K."/>
            <person name="Lindquist E.A."/>
            <person name="Lipzen A."/>
            <person name="Lundell T."/>
            <person name="Morin E."/>
            <person name="Murat C."/>
            <person name="Riley R."/>
            <person name="Ohm R."/>
            <person name="Sun H."/>
            <person name="Tunlid A."/>
            <person name="Henrissat B."/>
            <person name="Grigoriev I.V."/>
            <person name="Hibbett D.S."/>
            <person name="Martin F."/>
        </authorList>
    </citation>
    <scope>NUCLEOTIDE SEQUENCE [LARGE SCALE GENOMIC DNA]</scope>
    <source>
        <strain evidence="1 2">SS14</strain>
    </source>
</reference>
<dbReference type="OrthoDB" id="408152at2759"/>
<proteinExistence type="predicted"/>
<dbReference type="InterPro" id="IPR027417">
    <property type="entry name" value="P-loop_NTPase"/>
</dbReference>
<dbReference type="SUPFAM" id="SSF52540">
    <property type="entry name" value="P-loop containing nucleoside triphosphate hydrolases"/>
    <property type="match status" value="1"/>
</dbReference>
<dbReference type="Proteomes" id="UP000054279">
    <property type="component" value="Unassembled WGS sequence"/>
</dbReference>
<accession>A0A0C9URB6</accession>
<dbReference type="Gene3D" id="3.40.50.300">
    <property type="entry name" value="P-loop containing nucleotide triphosphate hydrolases"/>
    <property type="match status" value="2"/>
</dbReference>
<dbReference type="AlphaFoldDB" id="A0A0C9URB6"/>
<dbReference type="InterPro" id="IPR040632">
    <property type="entry name" value="Sulfotransfer_4"/>
</dbReference>
<sequence>MTGHAERPNKAPIKVVGVGVGRTGTSSLATALETLGIGPAYHLLFVNKTRNDFPKQLDLWYKDSSLEALDDLLQGYQCMFGFAAAMHAEALYLEFPSLAPTFEWLSKCLLEDFFGGRLSTNPKQEYLDHIERIKSLIPKEQLLIFDVKEGWAPLTEFLGVTPPEEPFPHVNDAKQLGSEFDSLGLEFGN</sequence>
<dbReference type="Pfam" id="PF17784">
    <property type="entry name" value="Sulfotransfer_4"/>
    <property type="match status" value="2"/>
</dbReference>
<gene>
    <name evidence="1" type="ORF">M422DRAFT_266491</name>
</gene>
<keyword evidence="2" id="KW-1185">Reference proteome</keyword>
<dbReference type="PANTHER" id="PTHR36978">
    <property type="entry name" value="P-LOOP CONTAINING NUCLEOTIDE TRIPHOSPHATE HYDROLASE"/>
    <property type="match status" value="1"/>
</dbReference>
<dbReference type="EMBL" id="KN837237">
    <property type="protein sequence ID" value="KIJ31742.1"/>
    <property type="molecule type" value="Genomic_DNA"/>
</dbReference>
<evidence type="ECO:0000313" key="1">
    <source>
        <dbReference type="EMBL" id="KIJ31742.1"/>
    </source>
</evidence>
<protein>
    <submittedName>
        <fullName evidence="1">Uncharacterized protein</fullName>
    </submittedName>
</protein>